<dbReference type="Pfam" id="PF03029">
    <property type="entry name" value="ATP_bind_1"/>
    <property type="match status" value="1"/>
</dbReference>
<keyword evidence="5" id="KW-0067">ATP-binding</keyword>
<dbReference type="GO" id="GO:0005525">
    <property type="term" value="F:GTP binding"/>
    <property type="evidence" value="ECO:0007669"/>
    <property type="project" value="UniProtKB-KW"/>
</dbReference>
<evidence type="ECO:0000313" key="5">
    <source>
        <dbReference type="EMBL" id="GLY64878.1"/>
    </source>
</evidence>
<proteinExistence type="inferred from homology"/>
<name>A0A9W6QW83_9PSEU</name>
<comment type="caution">
    <text evidence="5">The sequence shown here is derived from an EMBL/GenBank/DDBJ whole genome shotgun (WGS) entry which is preliminary data.</text>
</comment>
<dbReference type="PANTHER" id="PTHR42708">
    <property type="entry name" value="ATP/GTP-BINDING PROTEIN-RELATED"/>
    <property type="match status" value="1"/>
</dbReference>
<dbReference type="AlphaFoldDB" id="A0A9W6QW83"/>
<dbReference type="InterPro" id="IPR052705">
    <property type="entry name" value="Gliding_Motility_GTPase"/>
</dbReference>
<evidence type="ECO:0000256" key="4">
    <source>
        <dbReference type="ARBA" id="ARBA00023134"/>
    </source>
</evidence>
<dbReference type="PANTHER" id="PTHR42708:SF1">
    <property type="entry name" value="GLIDING MOTILITY PROTEIN MGLA"/>
    <property type="match status" value="1"/>
</dbReference>
<keyword evidence="4" id="KW-0342">GTP-binding</keyword>
<evidence type="ECO:0000256" key="1">
    <source>
        <dbReference type="ARBA" id="ARBA00005290"/>
    </source>
</evidence>
<dbReference type="PRINTS" id="PR00449">
    <property type="entry name" value="RASTRNSFRMNG"/>
</dbReference>
<dbReference type="EMBL" id="BSTI01000003">
    <property type="protein sequence ID" value="GLY64878.1"/>
    <property type="molecule type" value="Genomic_DNA"/>
</dbReference>
<dbReference type="GO" id="GO:0005524">
    <property type="term" value="F:ATP binding"/>
    <property type="evidence" value="ECO:0007669"/>
    <property type="project" value="UniProtKB-KW"/>
</dbReference>
<dbReference type="InterPro" id="IPR004130">
    <property type="entry name" value="Gpn"/>
</dbReference>
<keyword evidence="2" id="KW-0547">Nucleotide-binding</keyword>
<dbReference type="InterPro" id="IPR027417">
    <property type="entry name" value="P-loop_NTPase"/>
</dbReference>
<sequence length="192" mass="20981">MHYEGWFPPSAKIVVAGGFGVGKTTLVNTISEIEPLTTEAPLTENSAGVDDLTGVTGKTTTTVALDYGRLTLDEGLTLYLFGTPGQHRFWSMWDYIVIGAVGAIVLLDTRRPTDCFAAIDYFESRSVPFLVAVNDFNGEAIHDIPAIRDALDVDPETPIIRCDARSRDACKDALVRLVDHVIDKETVHAGQW</sequence>
<reference evidence="5" key="1">
    <citation type="submission" date="2023-03" db="EMBL/GenBank/DDBJ databases">
        <title>Amycolatopsis taiwanensis NBRC 103393.</title>
        <authorList>
            <person name="Ichikawa N."/>
            <person name="Sato H."/>
            <person name="Tonouchi N."/>
        </authorList>
    </citation>
    <scope>NUCLEOTIDE SEQUENCE</scope>
    <source>
        <strain evidence="5">NBRC 103393</strain>
    </source>
</reference>
<protein>
    <submittedName>
        <fullName evidence="5">ATP-binding protein</fullName>
    </submittedName>
</protein>
<dbReference type="Gene3D" id="3.40.50.300">
    <property type="entry name" value="P-loop containing nucleotide triphosphate hydrolases"/>
    <property type="match status" value="1"/>
</dbReference>
<keyword evidence="6" id="KW-1185">Reference proteome</keyword>
<organism evidence="5 6">
    <name type="scientific">Amycolatopsis taiwanensis</name>
    <dbReference type="NCBI Taxonomy" id="342230"/>
    <lineage>
        <taxon>Bacteria</taxon>
        <taxon>Bacillati</taxon>
        <taxon>Actinomycetota</taxon>
        <taxon>Actinomycetes</taxon>
        <taxon>Pseudonocardiales</taxon>
        <taxon>Pseudonocardiaceae</taxon>
        <taxon>Amycolatopsis</taxon>
    </lineage>
</organism>
<dbReference type="CDD" id="cd00882">
    <property type="entry name" value="Ras_like_GTPase"/>
    <property type="match status" value="1"/>
</dbReference>
<accession>A0A9W6QW83</accession>
<gene>
    <name evidence="5" type="ORF">Atai01_14970</name>
</gene>
<evidence type="ECO:0000313" key="6">
    <source>
        <dbReference type="Proteomes" id="UP001165136"/>
    </source>
</evidence>
<evidence type="ECO:0000256" key="2">
    <source>
        <dbReference type="ARBA" id="ARBA00022741"/>
    </source>
</evidence>
<dbReference type="RefSeq" id="WP_027942003.1">
    <property type="nucleotide sequence ID" value="NZ_BSTI01000003.1"/>
</dbReference>
<evidence type="ECO:0000256" key="3">
    <source>
        <dbReference type="ARBA" id="ARBA00022801"/>
    </source>
</evidence>
<keyword evidence="3" id="KW-0378">Hydrolase</keyword>
<comment type="similarity">
    <text evidence="1">Belongs to the GPN-loop GTPase family.</text>
</comment>
<dbReference type="Proteomes" id="UP001165136">
    <property type="component" value="Unassembled WGS sequence"/>
</dbReference>
<dbReference type="SUPFAM" id="SSF52540">
    <property type="entry name" value="P-loop containing nucleoside triphosphate hydrolases"/>
    <property type="match status" value="1"/>
</dbReference>
<dbReference type="GO" id="GO:0016787">
    <property type="term" value="F:hydrolase activity"/>
    <property type="evidence" value="ECO:0007669"/>
    <property type="project" value="UniProtKB-KW"/>
</dbReference>